<dbReference type="GO" id="GO:0051301">
    <property type="term" value="P:cell division"/>
    <property type="evidence" value="ECO:0007669"/>
    <property type="project" value="UniProtKB-KW"/>
</dbReference>
<evidence type="ECO:0000313" key="20">
    <source>
        <dbReference type="Proteomes" id="UP000777482"/>
    </source>
</evidence>
<gene>
    <name evidence="19" type="ORF">C6P46_004405</name>
</gene>
<evidence type="ECO:0000256" key="7">
    <source>
        <dbReference type="ARBA" id="ARBA00022490"/>
    </source>
</evidence>
<keyword evidence="20" id="KW-1185">Reference proteome</keyword>
<dbReference type="PANTHER" id="PTHR28036">
    <property type="entry name" value="DASH COMPLEX SUBUNIT DAD2"/>
    <property type="match status" value="1"/>
</dbReference>
<evidence type="ECO:0000256" key="11">
    <source>
        <dbReference type="ARBA" id="ARBA00022829"/>
    </source>
</evidence>
<evidence type="ECO:0000256" key="16">
    <source>
        <dbReference type="ARBA" id="ARBA00023328"/>
    </source>
</evidence>
<comment type="similarity">
    <text evidence="4">Belongs to the DASH complex DAD2 family.</text>
</comment>
<reference evidence="19 20" key="1">
    <citation type="submission" date="2020-11" db="EMBL/GenBank/DDBJ databases">
        <title>Kefir isolates.</title>
        <authorList>
            <person name="Marcisauskas S."/>
            <person name="Kim Y."/>
            <person name="Blasche S."/>
        </authorList>
    </citation>
    <scope>NUCLEOTIDE SEQUENCE [LARGE SCALE GENOMIC DNA]</scope>
    <source>
        <strain evidence="19 20">KR</strain>
    </source>
</reference>
<name>A0A9P6W348_RHOMI</name>
<dbReference type="PANTHER" id="PTHR28036:SF1">
    <property type="entry name" value="DASH COMPLEX SUBUNIT DAD2"/>
    <property type="match status" value="1"/>
</dbReference>
<dbReference type="AlphaFoldDB" id="A0A9P6W348"/>
<dbReference type="GO" id="GO:0042729">
    <property type="term" value="C:DASH complex"/>
    <property type="evidence" value="ECO:0007669"/>
    <property type="project" value="InterPro"/>
</dbReference>
<dbReference type="InterPro" id="IPR013963">
    <property type="entry name" value="DASH_Dad2"/>
</dbReference>
<keyword evidence="15" id="KW-0131">Cell cycle</keyword>
<sequence>MSYRASLYPGAPHSSAAVTAPLVASAKDKQRECQAYETVRDQANQLAHFLDAYADKYTTLTGGSEAVGDVVEHWQNVFRITALTLGSLAQKRADLAPTVDSSDPADVVLPRGTLPDKLVRIPVRPADEEEEALAAAAAAAREQTASPAAATGG</sequence>
<evidence type="ECO:0000256" key="18">
    <source>
        <dbReference type="SAM" id="MobiDB-lite"/>
    </source>
</evidence>
<keyword evidence="10" id="KW-0498">Mitosis</keyword>
<evidence type="ECO:0000256" key="9">
    <source>
        <dbReference type="ARBA" id="ARBA00022701"/>
    </source>
</evidence>
<evidence type="ECO:0000313" key="19">
    <source>
        <dbReference type="EMBL" id="KAG0660850.1"/>
    </source>
</evidence>
<keyword evidence="6" id="KW-0158">Chromosome</keyword>
<accession>A0A9P6W348</accession>
<dbReference type="GO" id="GO:0000278">
    <property type="term" value="P:mitotic cell cycle"/>
    <property type="evidence" value="ECO:0007669"/>
    <property type="project" value="InterPro"/>
</dbReference>
<keyword evidence="9" id="KW-0493">Microtubule</keyword>
<comment type="caution">
    <text evidence="19">The sequence shown here is derived from an EMBL/GenBank/DDBJ whole genome shotgun (WGS) entry which is preliminary data.</text>
</comment>
<evidence type="ECO:0000256" key="13">
    <source>
        <dbReference type="ARBA" id="ARBA00023212"/>
    </source>
</evidence>
<comment type="subcellular location">
    <subcellularLocation>
        <location evidence="3">Chromosome</location>
        <location evidence="3">Centromere</location>
        <location evidence="3">Kinetochore</location>
    </subcellularLocation>
    <subcellularLocation>
        <location evidence="2">Cytoplasm</location>
        <location evidence="2">Cytoskeleton</location>
        <location evidence="2">Spindle</location>
    </subcellularLocation>
    <subcellularLocation>
        <location evidence="1">Nucleus</location>
    </subcellularLocation>
</comment>
<dbReference type="GO" id="GO:1990023">
    <property type="term" value="C:mitotic spindle midzone"/>
    <property type="evidence" value="ECO:0007669"/>
    <property type="project" value="TreeGrafter"/>
</dbReference>
<evidence type="ECO:0000256" key="2">
    <source>
        <dbReference type="ARBA" id="ARBA00004186"/>
    </source>
</evidence>
<keyword evidence="16" id="KW-0137">Centromere</keyword>
<keyword evidence="8" id="KW-0132">Cell division</keyword>
<proteinExistence type="inferred from homology"/>
<protein>
    <recommendedName>
        <fullName evidence="5">DASH complex subunit DAD2</fullName>
    </recommendedName>
    <alternativeName>
        <fullName evidence="17">Outer kinetochore protein DAD2</fullName>
    </alternativeName>
</protein>
<dbReference type="OrthoDB" id="3230169at2759"/>
<evidence type="ECO:0000256" key="1">
    <source>
        <dbReference type="ARBA" id="ARBA00004123"/>
    </source>
</evidence>
<keyword evidence="14" id="KW-0539">Nucleus</keyword>
<dbReference type="Pfam" id="PF08654">
    <property type="entry name" value="DASH_Dad2"/>
    <property type="match status" value="1"/>
</dbReference>
<dbReference type="GO" id="GO:0005874">
    <property type="term" value="C:microtubule"/>
    <property type="evidence" value="ECO:0007669"/>
    <property type="project" value="UniProtKB-KW"/>
</dbReference>
<feature type="region of interest" description="Disordered" evidence="18">
    <location>
        <begin position="132"/>
        <end position="153"/>
    </location>
</feature>
<keyword evidence="13" id="KW-0206">Cytoskeleton</keyword>
<evidence type="ECO:0000256" key="8">
    <source>
        <dbReference type="ARBA" id="ARBA00022618"/>
    </source>
</evidence>
<evidence type="ECO:0000256" key="12">
    <source>
        <dbReference type="ARBA" id="ARBA00022838"/>
    </source>
</evidence>
<evidence type="ECO:0000256" key="10">
    <source>
        <dbReference type="ARBA" id="ARBA00022776"/>
    </source>
</evidence>
<dbReference type="GO" id="GO:0008608">
    <property type="term" value="P:attachment of spindle microtubules to kinetochore"/>
    <property type="evidence" value="ECO:0007669"/>
    <property type="project" value="TreeGrafter"/>
</dbReference>
<organism evidence="19 20">
    <name type="scientific">Rhodotorula mucilaginosa</name>
    <name type="common">Yeast</name>
    <name type="synonym">Rhodotorula rubra</name>
    <dbReference type="NCBI Taxonomy" id="5537"/>
    <lineage>
        <taxon>Eukaryota</taxon>
        <taxon>Fungi</taxon>
        <taxon>Dikarya</taxon>
        <taxon>Basidiomycota</taxon>
        <taxon>Pucciniomycotina</taxon>
        <taxon>Microbotryomycetes</taxon>
        <taxon>Sporidiobolales</taxon>
        <taxon>Sporidiobolaceae</taxon>
        <taxon>Rhodotorula</taxon>
    </lineage>
</organism>
<keyword evidence="11" id="KW-0159">Chromosome partition</keyword>
<feature type="compositionally biased region" description="Low complexity" evidence="18">
    <location>
        <begin position="133"/>
        <end position="153"/>
    </location>
</feature>
<dbReference type="GO" id="GO:0044732">
    <property type="term" value="C:mitotic spindle pole body"/>
    <property type="evidence" value="ECO:0007669"/>
    <property type="project" value="TreeGrafter"/>
</dbReference>
<evidence type="ECO:0000256" key="6">
    <source>
        <dbReference type="ARBA" id="ARBA00022454"/>
    </source>
</evidence>
<evidence type="ECO:0000256" key="15">
    <source>
        <dbReference type="ARBA" id="ARBA00023306"/>
    </source>
</evidence>
<dbReference type="Proteomes" id="UP000777482">
    <property type="component" value="Unassembled WGS sequence"/>
</dbReference>
<evidence type="ECO:0000256" key="4">
    <source>
        <dbReference type="ARBA" id="ARBA00005501"/>
    </source>
</evidence>
<evidence type="ECO:0000256" key="3">
    <source>
        <dbReference type="ARBA" id="ARBA00004629"/>
    </source>
</evidence>
<evidence type="ECO:0000256" key="14">
    <source>
        <dbReference type="ARBA" id="ARBA00023242"/>
    </source>
</evidence>
<evidence type="ECO:0000256" key="17">
    <source>
        <dbReference type="ARBA" id="ARBA00030568"/>
    </source>
</evidence>
<keyword evidence="7" id="KW-0963">Cytoplasm</keyword>
<dbReference type="EMBL" id="PUHQ01000040">
    <property type="protein sequence ID" value="KAG0660850.1"/>
    <property type="molecule type" value="Genomic_DNA"/>
</dbReference>
<keyword evidence="12" id="KW-0995">Kinetochore</keyword>
<evidence type="ECO:0000256" key="5">
    <source>
        <dbReference type="ARBA" id="ARBA00020260"/>
    </source>
</evidence>